<dbReference type="NCBIfam" id="TIGR00249">
    <property type="entry name" value="sixA"/>
    <property type="match status" value="1"/>
</dbReference>
<organism evidence="1 2">
    <name type="scientific">Moraxella catarrhalis</name>
    <name type="common">Branhamella catarrhalis</name>
    <dbReference type="NCBI Taxonomy" id="480"/>
    <lineage>
        <taxon>Bacteria</taxon>
        <taxon>Pseudomonadati</taxon>
        <taxon>Pseudomonadota</taxon>
        <taxon>Gammaproteobacteria</taxon>
        <taxon>Moraxellales</taxon>
        <taxon>Moraxellaceae</taxon>
        <taxon>Moraxella</taxon>
    </lineage>
</organism>
<dbReference type="EMBL" id="LXHE01000017">
    <property type="protein sequence ID" value="OAU99913.1"/>
    <property type="molecule type" value="Genomic_DNA"/>
</dbReference>
<dbReference type="RefSeq" id="WP_064619703.1">
    <property type="nucleotide sequence ID" value="NZ_LXHE01000017.1"/>
</dbReference>
<dbReference type="SUPFAM" id="SSF53254">
    <property type="entry name" value="Phosphoglycerate mutase-like"/>
    <property type="match status" value="1"/>
</dbReference>
<dbReference type="GO" id="GO:0005737">
    <property type="term" value="C:cytoplasm"/>
    <property type="evidence" value="ECO:0007669"/>
    <property type="project" value="InterPro"/>
</dbReference>
<dbReference type="AlphaFoldDB" id="A0A7Z1A3B1"/>
<accession>A0A7Z1A3B1</accession>
<dbReference type="InterPro" id="IPR029033">
    <property type="entry name" value="His_PPase_superfam"/>
</dbReference>
<gene>
    <name evidence="1" type="ORF">AO382_1708</name>
</gene>
<dbReference type="InterPro" id="IPR004449">
    <property type="entry name" value="SixA"/>
</dbReference>
<evidence type="ECO:0000313" key="2">
    <source>
        <dbReference type="Proteomes" id="UP000078446"/>
    </source>
</evidence>
<dbReference type="Gene3D" id="3.40.50.1240">
    <property type="entry name" value="Phosphoglycerate mutase-like"/>
    <property type="match status" value="1"/>
</dbReference>
<reference evidence="1 2" key="1">
    <citation type="journal article" date="2016" name="Genome Biol. Evol.">
        <title>Comparative Genomic Analyses of the Moraxella catarrhalis Serosensitive and Seroresistant Lineages Demonstrate Their Independent Evolution.</title>
        <authorList>
            <person name="Earl J.P."/>
            <person name="de Vries S.P."/>
            <person name="Ahmed A."/>
            <person name="Powell E."/>
            <person name="Schultz M.P."/>
            <person name="Hermans P.W."/>
            <person name="Hill D.J."/>
            <person name="Zhou Z."/>
            <person name="Constantinidou C.I."/>
            <person name="Hu F.Z."/>
            <person name="Bootsma H.J."/>
            <person name="Ehrlich G.D."/>
        </authorList>
    </citation>
    <scope>NUCLEOTIDE SEQUENCE [LARGE SCALE GENOMIC DNA]</scope>
    <source>
        <strain evidence="1 2">Z7574</strain>
    </source>
</reference>
<proteinExistence type="predicted"/>
<dbReference type="Pfam" id="PF00300">
    <property type="entry name" value="His_Phos_1"/>
    <property type="match status" value="1"/>
</dbReference>
<evidence type="ECO:0000313" key="1">
    <source>
        <dbReference type="EMBL" id="OAU99913.1"/>
    </source>
</evidence>
<dbReference type="InterPro" id="IPR013078">
    <property type="entry name" value="His_Pase_superF_clade-1"/>
</dbReference>
<sequence length="169" mass="18450">MKVIFVRHGKAAPYCEDDAGRDLTDFGRLQAQQTADYLTEHYKLDLIIASPYNRADQTAKILLSQALALGQNPSFLSLSSITPDDDPVIAIDDLEYAVRTKLGEDLTGKCVAVVCHMPIVASIVAKLENLNPASFELAEARVLQMSVLAQGLATTQDTFIPDQPNSRCK</sequence>
<dbReference type="Proteomes" id="UP000078446">
    <property type="component" value="Unassembled WGS sequence"/>
</dbReference>
<dbReference type="CDD" id="cd07040">
    <property type="entry name" value="HP"/>
    <property type="match status" value="1"/>
</dbReference>
<name>A0A7Z1A3B1_MORCA</name>
<comment type="caution">
    <text evidence="1">The sequence shown here is derived from an EMBL/GenBank/DDBJ whole genome shotgun (WGS) entry which is preliminary data.</text>
</comment>
<dbReference type="GO" id="GO:0101006">
    <property type="term" value="F:protein histidine phosphatase activity"/>
    <property type="evidence" value="ECO:0007669"/>
    <property type="project" value="InterPro"/>
</dbReference>
<protein>
    <submittedName>
        <fullName evidence="1">Phosphohistidine phosphatase SixA</fullName>
    </submittedName>
</protein>